<dbReference type="NCBIfam" id="NF001911">
    <property type="entry name" value="PRK00685.1"/>
    <property type="match status" value="1"/>
</dbReference>
<dbReference type="InterPro" id="IPR050114">
    <property type="entry name" value="UPF0173_UPF0282_UlaG_hydrolase"/>
</dbReference>
<sequence length="225" mass="24665">MKYTYYGQSCFSIEADGKKFLFDPFIKSNPLAKDVDTTKIEADYILVSHGHSDHVGDLVELAKQTDAQVIALVEVAGWIKSQGVEKVIDINFGTQTLPFGKLRTVWAVHSSSNPDGSYGGNPAGFVLELEGKQIYFAGDTALTLEMKLLADLHHLDYAILPIGGHYTMGVDDAVIAAKYINCEQVIGVHYDTFPPISIDKEEAVAKFKRENKTLLLPAIGETISL</sequence>
<proteinExistence type="inferred from homology"/>
<dbReference type="Gene3D" id="3.60.15.10">
    <property type="entry name" value="Ribonuclease Z/Hydroxyacylglutathione hydrolase-like"/>
    <property type="match status" value="1"/>
</dbReference>
<dbReference type="InterPro" id="IPR022877">
    <property type="entry name" value="UPF0173"/>
</dbReference>
<dbReference type="InterPro" id="IPR036866">
    <property type="entry name" value="RibonucZ/Hydroxyglut_hydro"/>
</dbReference>
<comment type="similarity">
    <text evidence="2">Belongs to the UPF0173 family.</text>
</comment>
<keyword evidence="1 2" id="KW-0378">Hydrolase</keyword>
<accession>A0A7K0FUQ8</accession>
<dbReference type="SMART" id="SM00849">
    <property type="entry name" value="Lactamase_B"/>
    <property type="match status" value="1"/>
</dbReference>
<dbReference type="EMBL" id="WKKH01000005">
    <property type="protein sequence ID" value="MRX75347.1"/>
    <property type="molecule type" value="Genomic_DNA"/>
</dbReference>
<feature type="domain" description="Metallo-beta-lactamase" evidence="3">
    <location>
        <begin position="7"/>
        <end position="189"/>
    </location>
</feature>
<dbReference type="RefSeq" id="WP_154279510.1">
    <property type="nucleotide sequence ID" value="NZ_JBHUJQ010000001.1"/>
</dbReference>
<evidence type="ECO:0000256" key="1">
    <source>
        <dbReference type="ARBA" id="ARBA00022801"/>
    </source>
</evidence>
<dbReference type="GO" id="GO:0016787">
    <property type="term" value="F:hydrolase activity"/>
    <property type="evidence" value="ECO:0007669"/>
    <property type="project" value="UniProtKB-UniRule"/>
</dbReference>
<comment type="caution">
    <text evidence="4">The sequence shown here is derived from an EMBL/GenBank/DDBJ whole genome shotgun (WGS) entry which is preliminary data.</text>
</comment>
<protein>
    <recommendedName>
        <fullName evidence="2">UPF0173 metal-dependent hydrolase GJU39_04525</fullName>
    </recommendedName>
</protein>
<dbReference type="SUPFAM" id="SSF56281">
    <property type="entry name" value="Metallo-hydrolase/oxidoreductase"/>
    <property type="match status" value="1"/>
</dbReference>
<dbReference type="Pfam" id="PF13483">
    <property type="entry name" value="Lactamase_B_3"/>
    <property type="match status" value="1"/>
</dbReference>
<gene>
    <name evidence="4" type="ORF">GJU39_04525</name>
</gene>
<dbReference type="AlphaFoldDB" id="A0A7K0FUQ8"/>
<dbReference type="InterPro" id="IPR001279">
    <property type="entry name" value="Metallo-B-lactamas"/>
</dbReference>
<dbReference type="PANTHER" id="PTHR43546:SF3">
    <property type="entry name" value="UPF0173 METAL-DEPENDENT HYDROLASE MJ1163"/>
    <property type="match status" value="1"/>
</dbReference>
<evidence type="ECO:0000256" key="2">
    <source>
        <dbReference type="HAMAP-Rule" id="MF_00457"/>
    </source>
</evidence>
<dbReference type="HAMAP" id="MF_00457">
    <property type="entry name" value="UPF0173"/>
    <property type="match status" value="1"/>
</dbReference>
<dbReference type="Proteomes" id="UP000487757">
    <property type="component" value="Unassembled WGS sequence"/>
</dbReference>
<evidence type="ECO:0000313" key="4">
    <source>
        <dbReference type="EMBL" id="MRX75347.1"/>
    </source>
</evidence>
<evidence type="ECO:0000313" key="5">
    <source>
        <dbReference type="Proteomes" id="UP000487757"/>
    </source>
</evidence>
<keyword evidence="5" id="KW-1185">Reference proteome</keyword>
<name>A0A7K0FUQ8_9SPHI</name>
<evidence type="ECO:0000259" key="3">
    <source>
        <dbReference type="SMART" id="SM00849"/>
    </source>
</evidence>
<dbReference type="PANTHER" id="PTHR43546">
    <property type="entry name" value="UPF0173 METAL-DEPENDENT HYDROLASE MJ1163-RELATED"/>
    <property type="match status" value="1"/>
</dbReference>
<organism evidence="4 5">
    <name type="scientific">Pedobacter petrophilus</name>
    <dbReference type="NCBI Taxonomy" id="1908241"/>
    <lineage>
        <taxon>Bacteria</taxon>
        <taxon>Pseudomonadati</taxon>
        <taxon>Bacteroidota</taxon>
        <taxon>Sphingobacteriia</taxon>
        <taxon>Sphingobacteriales</taxon>
        <taxon>Sphingobacteriaceae</taxon>
        <taxon>Pedobacter</taxon>
    </lineage>
</organism>
<reference evidence="4 5" key="1">
    <citation type="submission" date="2019-11" db="EMBL/GenBank/DDBJ databases">
        <title>Pedobacter petrophilus genome.</title>
        <authorList>
            <person name="Feldbauer M.J."/>
            <person name="Newman J.D."/>
        </authorList>
    </citation>
    <scope>NUCLEOTIDE SEQUENCE [LARGE SCALE GENOMIC DNA]</scope>
    <source>
        <strain evidence="4 5">LMG 29686</strain>
    </source>
</reference>
<dbReference type="OrthoDB" id="9789133at2"/>